<dbReference type="PANTHER" id="PTHR46035">
    <property type="entry name" value="TETRATRICOPEPTIDE REPEAT PROTEIN 4"/>
    <property type="match status" value="1"/>
</dbReference>
<dbReference type="InterPro" id="IPR044059">
    <property type="entry name" value="Csn1/TTC4_wheel"/>
</dbReference>
<dbReference type="SMART" id="SM00028">
    <property type="entry name" value="TPR"/>
    <property type="match status" value="2"/>
</dbReference>
<dbReference type="EMBL" id="KZ308396">
    <property type="protein sequence ID" value="KAG8228931.1"/>
    <property type="molecule type" value="Genomic_DNA"/>
</dbReference>
<dbReference type="GO" id="GO:0030544">
    <property type="term" value="F:Hsp70 protein binding"/>
    <property type="evidence" value="ECO:0007669"/>
    <property type="project" value="TreeGrafter"/>
</dbReference>
<comment type="similarity">
    <text evidence="3">Belongs to the TTC4 family.</text>
</comment>
<comment type="caution">
    <text evidence="5">The sequence shown here is derived from an EMBL/GenBank/DDBJ whole genome shotgun (WGS) entry which is preliminary data.</text>
</comment>
<dbReference type="OrthoDB" id="420195at2759"/>
<keyword evidence="2" id="KW-0802">TPR repeat</keyword>
<dbReference type="GO" id="GO:0051879">
    <property type="term" value="F:Hsp90 protein binding"/>
    <property type="evidence" value="ECO:0007669"/>
    <property type="project" value="InterPro"/>
</dbReference>
<keyword evidence="1" id="KW-0677">Repeat</keyword>
<protein>
    <recommendedName>
        <fullName evidence="4">Cns1/TTC4 wheel domain-containing protein</fullName>
    </recommendedName>
</protein>
<evidence type="ECO:0000313" key="6">
    <source>
        <dbReference type="Proteomes" id="UP000792457"/>
    </source>
</evidence>
<reference evidence="5" key="1">
    <citation type="submission" date="2013-04" db="EMBL/GenBank/DDBJ databases">
        <authorList>
            <person name="Qu J."/>
            <person name="Murali S.C."/>
            <person name="Bandaranaike D."/>
            <person name="Bellair M."/>
            <person name="Blankenburg K."/>
            <person name="Chao H."/>
            <person name="Dinh H."/>
            <person name="Doddapaneni H."/>
            <person name="Downs B."/>
            <person name="Dugan-Rocha S."/>
            <person name="Elkadiri S."/>
            <person name="Gnanaolivu R.D."/>
            <person name="Hernandez B."/>
            <person name="Javaid M."/>
            <person name="Jayaseelan J.C."/>
            <person name="Lee S."/>
            <person name="Li M."/>
            <person name="Ming W."/>
            <person name="Munidasa M."/>
            <person name="Muniz J."/>
            <person name="Nguyen L."/>
            <person name="Ongeri F."/>
            <person name="Osuji N."/>
            <person name="Pu L.-L."/>
            <person name="Puazo M."/>
            <person name="Qu C."/>
            <person name="Quiroz J."/>
            <person name="Raj R."/>
            <person name="Weissenberger G."/>
            <person name="Xin Y."/>
            <person name="Zou X."/>
            <person name="Han Y."/>
            <person name="Richards S."/>
            <person name="Worley K."/>
            <person name="Muzny D."/>
            <person name="Gibbs R."/>
        </authorList>
    </citation>
    <scope>NUCLEOTIDE SEQUENCE</scope>
    <source>
        <strain evidence="5">Sampled in the wild</strain>
    </source>
</reference>
<accession>A0A8K0K5V8</accession>
<gene>
    <name evidence="5" type="ORF">J437_LFUL007323</name>
</gene>
<dbReference type="SUPFAM" id="SSF48452">
    <property type="entry name" value="TPR-like"/>
    <property type="match status" value="1"/>
</dbReference>
<dbReference type="Gene3D" id="1.25.40.10">
    <property type="entry name" value="Tetratricopeptide repeat domain"/>
    <property type="match status" value="1"/>
</dbReference>
<proteinExistence type="inferred from homology"/>
<reference evidence="5" key="2">
    <citation type="submission" date="2017-10" db="EMBL/GenBank/DDBJ databases">
        <title>Ladona fulva Genome sequencing and assembly.</title>
        <authorList>
            <person name="Murali S."/>
            <person name="Richards S."/>
            <person name="Bandaranaike D."/>
            <person name="Bellair M."/>
            <person name="Blankenburg K."/>
            <person name="Chao H."/>
            <person name="Dinh H."/>
            <person name="Doddapaneni H."/>
            <person name="Dugan-Rocha S."/>
            <person name="Elkadiri S."/>
            <person name="Gnanaolivu R."/>
            <person name="Hernandez B."/>
            <person name="Skinner E."/>
            <person name="Javaid M."/>
            <person name="Lee S."/>
            <person name="Li M."/>
            <person name="Ming W."/>
            <person name="Munidasa M."/>
            <person name="Muniz J."/>
            <person name="Nguyen L."/>
            <person name="Hughes D."/>
            <person name="Osuji N."/>
            <person name="Pu L.-L."/>
            <person name="Puazo M."/>
            <person name="Qu C."/>
            <person name="Quiroz J."/>
            <person name="Raj R."/>
            <person name="Weissenberger G."/>
            <person name="Xin Y."/>
            <person name="Zou X."/>
            <person name="Han Y."/>
            <person name="Worley K."/>
            <person name="Muzny D."/>
            <person name="Gibbs R."/>
        </authorList>
    </citation>
    <scope>NUCLEOTIDE SEQUENCE</scope>
    <source>
        <strain evidence="5">Sampled in the wild</strain>
    </source>
</reference>
<evidence type="ECO:0000256" key="2">
    <source>
        <dbReference type="ARBA" id="ARBA00022803"/>
    </source>
</evidence>
<dbReference type="InterPro" id="IPR019734">
    <property type="entry name" value="TPR_rpt"/>
</dbReference>
<dbReference type="GO" id="GO:0005829">
    <property type="term" value="C:cytosol"/>
    <property type="evidence" value="ECO:0007669"/>
    <property type="project" value="TreeGrafter"/>
</dbReference>
<dbReference type="PANTHER" id="PTHR46035:SF1">
    <property type="entry name" value="TETRATRICOPEPTIDE REPEAT PROTEIN 4"/>
    <property type="match status" value="1"/>
</dbReference>
<dbReference type="Pfam" id="PF18972">
    <property type="entry name" value="Wheel"/>
    <property type="match status" value="1"/>
</dbReference>
<evidence type="ECO:0000256" key="3">
    <source>
        <dbReference type="ARBA" id="ARBA00023602"/>
    </source>
</evidence>
<feature type="non-terminal residue" evidence="5">
    <location>
        <position position="1"/>
    </location>
</feature>
<dbReference type="Proteomes" id="UP000792457">
    <property type="component" value="Unassembled WGS sequence"/>
</dbReference>
<feature type="domain" description="Cns1/TTC4 wheel" evidence="4">
    <location>
        <begin position="305"/>
        <end position="413"/>
    </location>
</feature>
<evidence type="ECO:0000256" key="1">
    <source>
        <dbReference type="ARBA" id="ARBA00022737"/>
    </source>
</evidence>
<dbReference type="AlphaFoldDB" id="A0A8K0K5V8"/>
<evidence type="ECO:0000313" key="5">
    <source>
        <dbReference type="EMBL" id="KAG8228931.1"/>
    </source>
</evidence>
<sequence length="418" mass="48220">DSSRRCSCEFKNCSKHTANFSCNSTVRISIYIMEGKQTKTQMSEAERLELCKNLDKELDDYIDSLEKRSYTEGWPEDRWEEEMEKHPFFMTKTPTDGEQISPLMQGLQNLKYDAEENTPEELASNYKEDGNFNFKYKNYRLAILSYTEGLKAKCGNAVLNAQLLNNRSASQFMLGNYRSSLKDAEACLRLDPSHSKARARAIQCCTKMRNYDNCLKHCDSYLAYDPIDTKMQQIRTETISLKKRADRDSRLEARKMKAKTAASEALMKALRDRGVTLFQEEDEEPQLESLHPAAEGAKVTFGEDGRLSWPCVILYPEYGISDFVQQWHEDITFYSQMSEIFSESPEWDAERKYVPDSLSIFFEGDEDSRRIHRIDPTSTLGEVLSDKRYVIVAGTPKFIVFAKGSKSEQNFIMKYVLS</sequence>
<dbReference type="GO" id="GO:0005634">
    <property type="term" value="C:nucleus"/>
    <property type="evidence" value="ECO:0007669"/>
    <property type="project" value="TreeGrafter"/>
</dbReference>
<dbReference type="CDD" id="cd21380">
    <property type="entry name" value="CTWD_Cns1"/>
    <property type="match status" value="1"/>
</dbReference>
<name>A0A8K0K5V8_LADFU</name>
<evidence type="ECO:0000259" key="4">
    <source>
        <dbReference type="Pfam" id="PF18972"/>
    </source>
</evidence>
<dbReference type="InterPro" id="IPR011990">
    <property type="entry name" value="TPR-like_helical_dom_sf"/>
</dbReference>
<keyword evidence="6" id="KW-1185">Reference proteome</keyword>
<dbReference type="GO" id="GO:0006457">
    <property type="term" value="P:protein folding"/>
    <property type="evidence" value="ECO:0007669"/>
    <property type="project" value="TreeGrafter"/>
</dbReference>
<organism evidence="5 6">
    <name type="scientific">Ladona fulva</name>
    <name type="common">Scarce chaser dragonfly</name>
    <name type="synonym">Libellula fulva</name>
    <dbReference type="NCBI Taxonomy" id="123851"/>
    <lineage>
        <taxon>Eukaryota</taxon>
        <taxon>Metazoa</taxon>
        <taxon>Ecdysozoa</taxon>
        <taxon>Arthropoda</taxon>
        <taxon>Hexapoda</taxon>
        <taxon>Insecta</taxon>
        <taxon>Pterygota</taxon>
        <taxon>Palaeoptera</taxon>
        <taxon>Odonata</taxon>
        <taxon>Epiprocta</taxon>
        <taxon>Anisoptera</taxon>
        <taxon>Libelluloidea</taxon>
        <taxon>Libellulidae</taxon>
        <taxon>Ladona</taxon>
    </lineage>
</organism>